<evidence type="ECO:0000256" key="1">
    <source>
        <dbReference type="ARBA" id="ARBA00004834"/>
    </source>
</evidence>
<feature type="signal peptide" evidence="6">
    <location>
        <begin position="1"/>
        <end position="24"/>
    </location>
</feature>
<keyword evidence="8" id="KW-1185">Reference proteome</keyword>
<evidence type="ECO:0000256" key="3">
    <source>
        <dbReference type="ARBA" id="ARBA00022801"/>
    </source>
</evidence>
<comment type="pathway">
    <text evidence="1">Glycan metabolism; L-arabinan degradation.</text>
</comment>
<proteinExistence type="inferred from homology"/>
<accession>A0ABR7BYW8</accession>
<keyword evidence="4 5" id="KW-0326">Glycosidase</keyword>
<dbReference type="InterPro" id="IPR006710">
    <property type="entry name" value="Glyco_hydro_43"/>
</dbReference>
<dbReference type="EMBL" id="JACOOG010000001">
    <property type="protein sequence ID" value="MBC5590541.1"/>
    <property type="molecule type" value="Genomic_DNA"/>
</dbReference>
<dbReference type="SUPFAM" id="SSF75005">
    <property type="entry name" value="Arabinanase/levansucrase/invertase"/>
    <property type="match status" value="1"/>
</dbReference>
<evidence type="ECO:0000256" key="4">
    <source>
        <dbReference type="ARBA" id="ARBA00023295"/>
    </source>
</evidence>
<comment type="similarity">
    <text evidence="2 5">Belongs to the glycosyl hydrolase 43 family.</text>
</comment>
<dbReference type="Gene3D" id="2.115.10.20">
    <property type="entry name" value="Glycosyl hydrolase domain, family 43"/>
    <property type="match status" value="1"/>
</dbReference>
<comment type="caution">
    <text evidence="7">The sequence shown here is derived from an EMBL/GenBank/DDBJ whole genome shotgun (WGS) entry which is preliminary data.</text>
</comment>
<keyword evidence="3 5" id="KW-0378">Hydrolase</keyword>
<name>A0ABR7BYW8_9BACE</name>
<gene>
    <name evidence="7" type="ORF">H8S53_04620</name>
</gene>
<sequence>MRHTFIQYALLVACLLLAACSSGKGEQDKVGGDTLVTVYNNPVIPISVPDPTVLRAGDGYFYLYGTEDIRNLPIYRSKDLVTWEQRGTAFTDTTRPKDVKGASLWAPEIRYVNGKYLLLYSLAKWGQHWVSTIGYATADNPEGPFTSRGVVFSSKDVDVENSIDQYLYEENGKYYMLWGSFFGLYLMELDVTDDVTITPKLGTKQRIAGSAFEAVNLWKKNGYYYLFASVGSCCEGVKSTYTMVVGRSKNLTGPYLAKDGGTMMENAYTPVISKSTAFVGPGHNSILLEDDGGDTWTLYHAFRTDRPEDGRVVLLDRVMWDKDGWPYVEGGQASVKAVCPTINQ</sequence>
<evidence type="ECO:0000256" key="2">
    <source>
        <dbReference type="ARBA" id="ARBA00009865"/>
    </source>
</evidence>
<dbReference type="CDD" id="cd18616">
    <property type="entry name" value="GH43_ABN-like"/>
    <property type="match status" value="1"/>
</dbReference>
<dbReference type="PANTHER" id="PTHR43301">
    <property type="entry name" value="ARABINAN ENDO-1,5-ALPHA-L-ARABINOSIDASE"/>
    <property type="match status" value="1"/>
</dbReference>
<dbReference type="PROSITE" id="PS51257">
    <property type="entry name" value="PROKAR_LIPOPROTEIN"/>
    <property type="match status" value="1"/>
</dbReference>
<protein>
    <submittedName>
        <fullName evidence="7">Family 43 glycosylhydrolase</fullName>
    </submittedName>
</protein>
<evidence type="ECO:0000313" key="7">
    <source>
        <dbReference type="EMBL" id="MBC5590541.1"/>
    </source>
</evidence>
<dbReference type="InterPro" id="IPR050727">
    <property type="entry name" value="GH43_arabinanases"/>
</dbReference>
<evidence type="ECO:0000256" key="5">
    <source>
        <dbReference type="RuleBase" id="RU361187"/>
    </source>
</evidence>
<organism evidence="7 8">
    <name type="scientific">Bacteroides parvus</name>
    <dbReference type="NCBI Taxonomy" id="2763025"/>
    <lineage>
        <taxon>Bacteria</taxon>
        <taxon>Pseudomonadati</taxon>
        <taxon>Bacteroidota</taxon>
        <taxon>Bacteroidia</taxon>
        <taxon>Bacteroidales</taxon>
        <taxon>Bacteroidaceae</taxon>
        <taxon>Bacteroides</taxon>
    </lineage>
</organism>
<evidence type="ECO:0000256" key="6">
    <source>
        <dbReference type="SAM" id="SignalP"/>
    </source>
</evidence>
<feature type="chain" id="PRO_5046266303" evidence="6">
    <location>
        <begin position="25"/>
        <end position="344"/>
    </location>
</feature>
<dbReference type="PANTHER" id="PTHR43301:SF3">
    <property type="entry name" value="ARABINAN ENDO-1,5-ALPHA-L-ARABINOSIDASE A-RELATED"/>
    <property type="match status" value="1"/>
</dbReference>
<keyword evidence="6" id="KW-0732">Signal</keyword>
<dbReference type="Pfam" id="PF04616">
    <property type="entry name" value="Glyco_hydro_43"/>
    <property type="match status" value="1"/>
</dbReference>
<reference evidence="7 8" key="1">
    <citation type="submission" date="2020-08" db="EMBL/GenBank/DDBJ databases">
        <title>Genome public.</title>
        <authorList>
            <person name="Liu C."/>
            <person name="Sun Q."/>
        </authorList>
    </citation>
    <scope>NUCLEOTIDE SEQUENCE [LARGE SCALE GENOMIC DNA]</scope>
    <source>
        <strain evidence="7 8">NSJ-21</strain>
    </source>
</reference>
<dbReference type="InterPro" id="IPR023296">
    <property type="entry name" value="Glyco_hydro_beta-prop_sf"/>
</dbReference>
<dbReference type="Proteomes" id="UP000600230">
    <property type="component" value="Unassembled WGS sequence"/>
</dbReference>
<dbReference type="RefSeq" id="WP_174646516.1">
    <property type="nucleotide sequence ID" value="NZ_JACOOG010000001.1"/>
</dbReference>
<evidence type="ECO:0000313" key="8">
    <source>
        <dbReference type="Proteomes" id="UP000600230"/>
    </source>
</evidence>